<feature type="region of interest" description="Disordered" evidence="5">
    <location>
        <begin position="454"/>
        <end position="490"/>
    </location>
</feature>
<feature type="compositionally biased region" description="Pro residues" evidence="5">
    <location>
        <begin position="1382"/>
        <end position="1391"/>
    </location>
</feature>
<feature type="compositionally biased region" description="Basic residues" evidence="5">
    <location>
        <begin position="562"/>
        <end position="573"/>
    </location>
</feature>
<dbReference type="InterPro" id="IPR013083">
    <property type="entry name" value="Znf_RING/FYVE/PHD"/>
</dbReference>
<dbReference type="Proteomes" id="UP000050795">
    <property type="component" value="Unassembled WGS sequence"/>
</dbReference>
<feature type="compositionally biased region" description="Polar residues" evidence="5">
    <location>
        <begin position="1299"/>
        <end position="1315"/>
    </location>
</feature>
<dbReference type="Pfam" id="PF00628">
    <property type="entry name" value="PHD"/>
    <property type="match status" value="1"/>
</dbReference>
<feature type="region of interest" description="Disordered" evidence="5">
    <location>
        <begin position="1261"/>
        <end position="1430"/>
    </location>
</feature>
<sequence>MSSDFRSTMIQVIAQLCGQVGFEQITEASLELLISITDAYFHALVKNVHTLIDSDGGAQVADGLLALRLMGQTPQGLANFVKENSQFFTPAPSMACGPVYGKLCLNIPGENHPELEERPLFIPRHLPLNFREDFGSETFPQVEQSVKEPGSNGFSSLSLPCTISANTRCASGSTNSVTTSVARTLPGWASRSTYRLTCVSVDPLTKSLVEHCPPWKPSDILQSPIPDSYAGCSTSNFLSSISKRELTYDSTPEDTKGAYELPHSPARQRGASDEQWAAALQATPSTQQPKRIVFTPSRFDPSATPSWSGMRRVSSSSRASLFSKHTIGENSRNKRQASSLAYVTAPKVPRLSTGCRVHRRSKTGRGRARRLSKQRFSKSNASSSSILEEASDSKNTTDQSLNPAKEIPDFKDDAMNAELSPLDSDVSTLSNGMDSFKSMNDTPTTIPEKVFSEDRGSNRIDSEEEKQTVWNGKNYPECESPSTPPLRNPVNNDSLIIFSTNTNTTPTTTDMSLGVITSLKQAEDSKSPGEIETTDLKVLNVPEKNSPMENSNIVQPKPTYPFRRKGRGRRRDKYRVSAFNSLFQNPLRPNSSKSLSVKSNDVPQSLPSTPLSKPESNFGDQQPIASTPIGRSDISRQTRSVYKLGKRSVDLKADSFDMKSESITMSPPMVNENEIINSPASDTTEPMTYAERAELLRIPFSDANDVKGISSSTGATATCSSHFLKSDTSVFNKESFGKLQQHASAALRSLPSSPSSLDSSLCSSSSSSSLSTPKIPPEEPLATKLEVNDTKSDNIKYDIFRSNPDSNKSLFPNPCIQTTVDTNLLPVISPSHMQPSPAVSCINTISTTYRSLPSPIQPAGVGPPPLLPLSNKLTEQKSCVSSYPVTSKENECVPVLPPTLVPSCVVDPDYSKLKQTDSVTASRTCFLTNSQSLSSKPSGDNSNNNGGLRITIKLGGSALKEELASSLSPTSSSSSLSSSGSTSEDEDTATHYTPALNPIHTVKKESNEIYLTKDRSDGYTGSLSQSTISSEKTPKLVIRFGNGPVTSVQSQSVTSSHVQSDGQSVTPHSENPPPLIDRKYPTSLSSAPPPPPPPLQLTISRDRLKYRGRTASQGSDSNASNTSSTITGSLSSSEGEEEEKVTVQPQISPTGTAVLPPPPCLERLPPRSGQSGLQPNKITTEGRLPHRSQPPPPPPPPSLTSSVSISSDLPPLREKVSVTNGPDTSATHCHLPPLLPLFNPVGEEKGPVSSPLPHSDIVLTHQSSLSKQSKSNSRFVRGKKRSHSDQSSHFPLAKRRAVHQSSRTVTSGRTESSAVVQRPRATVDSVFTDDESDVKNDDRSPLLSPVSSIEATDSQRSIRTSNSRNIYSAHSSLDPLASLPNSIPPPPPPLKTQPRTKHTSLFNKKSLYRPATKSSRNPSTKSSTLVKSGKSCDQIKPIPVPPIATPQVITSKIVPRETASQIVVESAGSSYYFNNNGEQIWLCPICLLEDDGNLMIGCDSCEDWYHSTCLGLTKAPEVPQWFCPKCSHKPLPANTRITSKTSVGGPPSRKSNSHIVFNSSHNSKHSERETGSKKSKSKPKR</sequence>
<name>A0AA85KBW8_TRIRE</name>
<feature type="compositionally biased region" description="Polar residues" evidence="5">
    <location>
        <begin position="1110"/>
        <end position="1119"/>
    </location>
</feature>
<feature type="region of interest" description="Disordered" evidence="5">
    <location>
        <begin position="1047"/>
        <end position="1229"/>
    </location>
</feature>
<feature type="compositionally biased region" description="Polar residues" evidence="5">
    <location>
        <begin position="1549"/>
        <end position="1561"/>
    </location>
</feature>
<dbReference type="WBParaSite" id="TREG1_67810.2">
    <property type="protein sequence ID" value="TREG1_67810.2"/>
    <property type="gene ID" value="TREG1_67810"/>
</dbReference>
<feature type="region of interest" description="Disordered" evidence="5">
    <location>
        <begin position="963"/>
        <end position="1000"/>
    </location>
</feature>
<dbReference type="PROSITE" id="PS50016">
    <property type="entry name" value="ZF_PHD_2"/>
    <property type="match status" value="1"/>
</dbReference>
<evidence type="ECO:0000313" key="8">
    <source>
        <dbReference type="WBParaSite" id="TREG1_67810.2"/>
    </source>
</evidence>
<feature type="compositionally biased region" description="Low complexity" evidence="5">
    <location>
        <begin position="377"/>
        <end position="388"/>
    </location>
</feature>
<feature type="region of interest" description="Disordered" evidence="5">
    <location>
        <begin position="758"/>
        <end position="782"/>
    </location>
</feature>
<dbReference type="InterPro" id="IPR001965">
    <property type="entry name" value="Znf_PHD"/>
</dbReference>
<feature type="region of interest" description="Disordered" evidence="5">
    <location>
        <begin position="1534"/>
        <end position="1581"/>
    </location>
</feature>
<feature type="compositionally biased region" description="Polar residues" evidence="5">
    <location>
        <begin position="578"/>
        <end position="625"/>
    </location>
</feature>
<feature type="compositionally biased region" description="Pro residues" evidence="5">
    <location>
        <begin position="1188"/>
        <end position="1198"/>
    </location>
</feature>
<feature type="domain" description="PHD-type" evidence="6">
    <location>
        <begin position="1480"/>
        <end position="1529"/>
    </location>
</feature>
<dbReference type="SUPFAM" id="SSF57903">
    <property type="entry name" value="FYVE/PHD zinc finger"/>
    <property type="match status" value="1"/>
</dbReference>
<feature type="region of interest" description="Disordered" evidence="5">
    <location>
        <begin position="542"/>
        <end position="638"/>
    </location>
</feature>
<dbReference type="GO" id="GO:0005669">
    <property type="term" value="C:transcription factor TFIID complex"/>
    <property type="evidence" value="ECO:0007669"/>
    <property type="project" value="TreeGrafter"/>
</dbReference>
<evidence type="ECO:0000313" key="7">
    <source>
        <dbReference type="Proteomes" id="UP000050795"/>
    </source>
</evidence>
<feature type="compositionally biased region" description="Polar residues" evidence="5">
    <location>
        <begin position="1412"/>
        <end position="1426"/>
    </location>
</feature>
<reference evidence="8" key="2">
    <citation type="submission" date="2023-11" db="UniProtKB">
        <authorList>
            <consortium name="WormBaseParasite"/>
        </authorList>
    </citation>
    <scope>IDENTIFICATION</scope>
</reference>
<reference evidence="7" key="1">
    <citation type="submission" date="2022-06" db="EMBL/GenBank/DDBJ databases">
        <authorList>
            <person name="Berger JAMES D."/>
            <person name="Berger JAMES D."/>
        </authorList>
    </citation>
    <scope>NUCLEOTIDE SEQUENCE [LARGE SCALE GENOMIC DNA]</scope>
</reference>
<feature type="compositionally biased region" description="Low complexity" evidence="5">
    <location>
        <begin position="1199"/>
        <end position="1210"/>
    </location>
</feature>
<feature type="compositionally biased region" description="Low complexity" evidence="5">
    <location>
        <begin position="758"/>
        <end position="771"/>
    </location>
</feature>
<dbReference type="CDD" id="cd15522">
    <property type="entry name" value="PHD_TAF3"/>
    <property type="match status" value="1"/>
</dbReference>
<feature type="compositionally biased region" description="Polar residues" evidence="5">
    <location>
        <begin position="1345"/>
        <end position="1371"/>
    </location>
</feature>
<feature type="compositionally biased region" description="Polar residues" evidence="5">
    <location>
        <begin position="1168"/>
        <end position="1179"/>
    </location>
</feature>
<dbReference type="CDD" id="cd00076">
    <property type="entry name" value="HFD_SF"/>
    <property type="match status" value="1"/>
</dbReference>
<feature type="compositionally biased region" description="Basic and acidic residues" evidence="5">
    <location>
        <begin position="248"/>
        <end position="257"/>
    </location>
</feature>
<dbReference type="Gene3D" id="3.30.40.10">
    <property type="entry name" value="Zinc/RING finger domain, C3HC4 (zinc finger)"/>
    <property type="match status" value="1"/>
</dbReference>
<dbReference type="PROSITE" id="PS01359">
    <property type="entry name" value="ZF_PHD_1"/>
    <property type="match status" value="1"/>
</dbReference>
<dbReference type="InterPro" id="IPR009072">
    <property type="entry name" value="Histone-fold"/>
</dbReference>
<dbReference type="PANTHER" id="PTHR46452:SF1">
    <property type="entry name" value="TRANSCRIPTION INITIATION FACTOR TFIID SUBUNIT 3"/>
    <property type="match status" value="1"/>
</dbReference>
<feature type="compositionally biased region" description="Polar residues" evidence="5">
    <location>
        <begin position="1217"/>
        <end position="1227"/>
    </location>
</feature>
<keyword evidence="7" id="KW-1185">Reference proteome</keyword>
<organism evidence="7 8">
    <name type="scientific">Trichobilharzia regenti</name>
    <name type="common">Nasal bird schistosome</name>
    <dbReference type="NCBI Taxonomy" id="157069"/>
    <lineage>
        <taxon>Eukaryota</taxon>
        <taxon>Metazoa</taxon>
        <taxon>Spiralia</taxon>
        <taxon>Lophotrochozoa</taxon>
        <taxon>Platyhelminthes</taxon>
        <taxon>Trematoda</taxon>
        <taxon>Digenea</taxon>
        <taxon>Strigeidida</taxon>
        <taxon>Schistosomatoidea</taxon>
        <taxon>Schistosomatidae</taxon>
        <taxon>Trichobilharzia</taxon>
    </lineage>
</organism>
<dbReference type="GO" id="GO:0002039">
    <property type="term" value="F:p53 binding"/>
    <property type="evidence" value="ECO:0007669"/>
    <property type="project" value="TreeGrafter"/>
</dbReference>
<feature type="region of interest" description="Disordered" evidence="5">
    <location>
        <begin position="324"/>
        <end position="409"/>
    </location>
</feature>
<dbReference type="PANTHER" id="PTHR46452">
    <property type="entry name" value="TRANSCRIPTION INITIATION FACTOR TFIID SUBUNIT 3"/>
    <property type="match status" value="1"/>
</dbReference>
<evidence type="ECO:0000256" key="3">
    <source>
        <dbReference type="ARBA" id="ARBA00022833"/>
    </source>
</evidence>
<feature type="compositionally biased region" description="Low complexity" evidence="5">
    <location>
        <begin position="1047"/>
        <end position="1060"/>
    </location>
</feature>
<dbReference type="InterPro" id="IPR019786">
    <property type="entry name" value="Zinc_finger_PHD-type_CS"/>
</dbReference>
<dbReference type="InterPro" id="IPR011011">
    <property type="entry name" value="Znf_FYVE_PHD"/>
</dbReference>
<dbReference type="SMART" id="SM00249">
    <property type="entry name" value="PHD"/>
    <property type="match status" value="1"/>
</dbReference>
<keyword evidence="1" id="KW-0479">Metal-binding</keyword>
<evidence type="ECO:0000256" key="2">
    <source>
        <dbReference type="ARBA" id="ARBA00022771"/>
    </source>
</evidence>
<feature type="region of interest" description="Disordered" evidence="5">
    <location>
        <begin position="248"/>
        <end position="273"/>
    </location>
</feature>
<evidence type="ECO:0000256" key="4">
    <source>
        <dbReference type="PROSITE-ProRule" id="PRU00146"/>
    </source>
</evidence>
<dbReference type="Gene3D" id="1.10.20.10">
    <property type="entry name" value="Histone, subunit A"/>
    <property type="match status" value="1"/>
</dbReference>
<dbReference type="InterPro" id="IPR019787">
    <property type="entry name" value="Znf_PHD-finger"/>
</dbReference>
<feature type="compositionally biased region" description="Basic and acidic residues" evidence="5">
    <location>
        <begin position="454"/>
        <end position="467"/>
    </location>
</feature>
<feature type="compositionally biased region" description="Low complexity" evidence="5">
    <location>
        <begin position="964"/>
        <end position="982"/>
    </location>
</feature>
<evidence type="ECO:0000256" key="5">
    <source>
        <dbReference type="SAM" id="MobiDB-lite"/>
    </source>
</evidence>
<feature type="compositionally biased region" description="Low complexity" evidence="5">
    <location>
        <begin position="1262"/>
        <end position="1273"/>
    </location>
</feature>
<feature type="compositionally biased region" description="Basic residues" evidence="5">
    <location>
        <begin position="356"/>
        <end position="376"/>
    </location>
</feature>
<protein>
    <recommendedName>
        <fullName evidence="6">PHD-type domain-containing protein</fullName>
    </recommendedName>
</protein>
<dbReference type="GO" id="GO:0046982">
    <property type="term" value="F:protein heterodimerization activity"/>
    <property type="evidence" value="ECO:0007669"/>
    <property type="project" value="InterPro"/>
</dbReference>
<dbReference type="GO" id="GO:0008270">
    <property type="term" value="F:zinc ion binding"/>
    <property type="evidence" value="ECO:0007669"/>
    <property type="project" value="UniProtKB-KW"/>
</dbReference>
<proteinExistence type="predicted"/>
<evidence type="ECO:0000259" key="6">
    <source>
        <dbReference type="PROSITE" id="PS50016"/>
    </source>
</evidence>
<keyword evidence="3" id="KW-0862">Zinc</keyword>
<dbReference type="GO" id="GO:0045944">
    <property type="term" value="P:positive regulation of transcription by RNA polymerase II"/>
    <property type="evidence" value="ECO:0007669"/>
    <property type="project" value="TreeGrafter"/>
</dbReference>
<evidence type="ECO:0000256" key="1">
    <source>
        <dbReference type="ARBA" id="ARBA00022723"/>
    </source>
</evidence>
<keyword evidence="2 4" id="KW-0863">Zinc-finger</keyword>
<accession>A0AA85KBW8</accession>
<feature type="compositionally biased region" description="Low complexity" evidence="5">
    <location>
        <begin position="1120"/>
        <end position="1133"/>
    </location>
</feature>